<evidence type="ECO:0000256" key="4">
    <source>
        <dbReference type="ARBA" id="ARBA00022692"/>
    </source>
</evidence>
<dbReference type="GO" id="GO:0015421">
    <property type="term" value="F:ABC-type oligopeptide transporter activity"/>
    <property type="evidence" value="ECO:0007669"/>
    <property type="project" value="TreeGrafter"/>
</dbReference>
<comment type="subcellular location">
    <subcellularLocation>
        <location evidence="1">Cell membrane</location>
        <topology evidence="1">Multi-pass membrane protein</topology>
    </subcellularLocation>
</comment>
<dbReference type="InterPro" id="IPR017871">
    <property type="entry name" value="ABC_transporter-like_CS"/>
</dbReference>
<protein>
    <submittedName>
        <fullName evidence="12">Efflux ABC transporter, permease/ATP-binding protein SCO0742</fullName>
    </submittedName>
</protein>
<accession>A0A6J4UL69</accession>
<keyword evidence="7 9" id="KW-1133">Transmembrane helix</keyword>
<evidence type="ECO:0000256" key="1">
    <source>
        <dbReference type="ARBA" id="ARBA00004651"/>
    </source>
</evidence>
<dbReference type="Gene3D" id="1.20.1560.10">
    <property type="entry name" value="ABC transporter type 1, transmembrane domain"/>
    <property type="match status" value="1"/>
</dbReference>
<dbReference type="PANTHER" id="PTHR43394:SF1">
    <property type="entry name" value="ATP-BINDING CASSETTE SUB-FAMILY B MEMBER 10, MITOCHONDRIAL"/>
    <property type="match status" value="1"/>
</dbReference>
<evidence type="ECO:0000256" key="3">
    <source>
        <dbReference type="ARBA" id="ARBA00022475"/>
    </source>
</evidence>
<dbReference type="InterPro" id="IPR003439">
    <property type="entry name" value="ABC_transporter-like_ATP-bd"/>
</dbReference>
<dbReference type="FunFam" id="3.40.50.300:FF:000299">
    <property type="entry name" value="ABC transporter ATP-binding protein/permease"/>
    <property type="match status" value="1"/>
</dbReference>
<dbReference type="SUPFAM" id="SSF90123">
    <property type="entry name" value="ABC transporter transmembrane region"/>
    <property type="match status" value="1"/>
</dbReference>
<evidence type="ECO:0000256" key="5">
    <source>
        <dbReference type="ARBA" id="ARBA00022741"/>
    </source>
</evidence>
<feature type="domain" description="ABC transporter" evidence="10">
    <location>
        <begin position="342"/>
        <end position="575"/>
    </location>
</feature>
<dbReference type="PROSITE" id="PS50929">
    <property type="entry name" value="ABC_TM1F"/>
    <property type="match status" value="1"/>
</dbReference>
<evidence type="ECO:0000259" key="11">
    <source>
        <dbReference type="PROSITE" id="PS50929"/>
    </source>
</evidence>
<keyword evidence="3" id="KW-1003">Cell membrane</keyword>
<evidence type="ECO:0000259" key="10">
    <source>
        <dbReference type="PROSITE" id="PS50893"/>
    </source>
</evidence>
<name>A0A6J4UL69_9BACT</name>
<sequence>MKHQQSRLGILWSFTRPHWRTVAGGLGLALVGSATGLASPLVTKRVLDTLEGSASLTAPIVALVGLLIVGSAISLWQWILLGTLAERIVFDARASMVRRFLRARVGEITSRPTGELVTRVTSDSLLLREAASSSLIGLINGSIMLIGSLILMGVLDLPLLGTTMVAITIVVTLFVLLMPGIAKAQEAAQGAVGHLGGSLEAALSAIRTVKASRAEDRQEERILDDARDSATHSIRAVRRTAVAWVIAWSGMQFAIVVILGFGAWRVSEGSLPVSSLIAFLLYAFGLMGPITEISQNLTTLQSGLAAAGRIRELANIDQEATLHPSPVAGDAMASRAGGDSIMELRDVTVSYGPDLEPAVNRVSLAIPRLGHTAIVGPSGAGKTTLFSLMLRFIEPDSGQLLLDGQQYASLSHHRIRRELAYVEQETPVVPGTIRENLLFTHPDATEDEIWRALREVMLEEMVLNLPLGLDTSLVTTEVSGGQRQRIALARAILRPTAVLLLDEATAQLDGLTEAAIQRCIRDRSVRSAVVTIAHRLSTVIDADRIIVMDDGKIRAAGSHEELLRTDDLYRGLVEALRIADRQPAIGAMVSG</sequence>
<keyword evidence="2" id="KW-0813">Transport</keyword>
<keyword evidence="8 9" id="KW-0472">Membrane</keyword>
<proteinExistence type="predicted"/>
<dbReference type="EMBL" id="CADCWJ010000195">
    <property type="protein sequence ID" value="CAA9550251.1"/>
    <property type="molecule type" value="Genomic_DNA"/>
</dbReference>
<dbReference type="CDD" id="cd18551">
    <property type="entry name" value="ABC_6TM_LmrA_like"/>
    <property type="match status" value="1"/>
</dbReference>
<keyword evidence="5" id="KW-0547">Nucleotide-binding</keyword>
<feature type="transmembrane region" description="Helical" evidence="9">
    <location>
        <begin position="159"/>
        <end position="177"/>
    </location>
</feature>
<dbReference type="Pfam" id="PF00664">
    <property type="entry name" value="ABC_membrane"/>
    <property type="match status" value="1"/>
</dbReference>
<evidence type="ECO:0000256" key="6">
    <source>
        <dbReference type="ARBA" id="ARBA00022840"/>
    </source>
</evidence>
<dbReference type="SUPFAM" id="SSF52540">
    <property type="entry name" value="P-loop containing nucleoside triphosphate hydrolases"/>
    <property type="match status" value="1"/>
</dbReference>
<organism evidence="12">
    <name type="scientific">uncultured Thermomicrobiales bacterium</name>
    <dbReference type="NCBI Taxonomy" id="1645740"/>
    <lineage>
        <taxon>Bacteria</taxon>
        <taxon>Pseudomonadati</taxon>
        <taxon>Thermomicrobiota</taxon>
        <taxon>Thermomicrobia</taxon>
        <taxon>Thermomicrobiales</taxon>
        <taxon>environmental samples</taxon>
    </lineage>
</organism>
<evidence type="ECO:0000256" key="9">
    <source>
        <dbReference type="SAM" id="Phobius"/>
    </source>
</evidence>
<dbReference type="AlphaFoldDB" id="A0A6J4UL69"/>
<dbReference type="Pfam" id="PF00005">
    <property type="entry name" value="ABC_tran"/>
    <property type="match status" value="1"/>
</dbReference>
<dbReference type="PANTHER" id="PTHR43394">
    <property type="entry name" value="ATP-DEPENDENT PERMEASE MDL1, MITOCHONDRIAL"/>
    <property type="match status" value="1"/>
</dbReference>
<reference evidence="12" key="1">
    <citation type="submission" date="2020-02" db="EMBL/GenBank/DDBJ databases">
        <authorList>
            <person name="Meier V. D."/>
        </authorList>
    </citation>
    <scope>NUCLEOTIDE SEQUENCE</scope>
    <source>
        <strain evidence="12">AVDCRST_MAG87</strain>
    </source>
</reference>
<keyword evidence="4 9" id="KW-0812">Transmembrane</keyword>
<dbReference type="InterPro" id="IPR027417">
    <property type="entry name" value="P-loop_NTPase"/>
</dbReference>
<dbReference type="PROSITE" id="PS50893">
    <property type="entry name" value="ABC_TRANSPORTER_2"/>
    <property type="match status" value="1"/>
</dbReference>
<dbReference type="InterPro" id="IPR011527">
    <property type="entry name" value="ABC1_TM_dom"/>
</dbReference>
<dbReference type="InterPro" id="IPR039421">
    <property type="entry name" value="Type_1_exporter"/>
</dbReference>
<gene>
    <name evidence="12" type="ORF">AVDCRST_MAG87-809</name>
</gene>
<evidence type="ECO:0000256" key="7">
    <source>
        <dbReference type="ARBA" id="ARBA00022989"/>
    </source>
</evidence>
<dbReference type="InterPro" id="IPR036640">
    <property type="entry name" value="ABC1_TM_sf"/>
</dbReference>
<dbReference type="GO" id="GO:0005886">
    <property type="term" value="C:plasma membrane"/>
    <property type="evidence" value="ECO:0007669"/>
    <property type="project" value="UniProtKB-SubCell"/>
</dbReference>
<keyword evidence="6 12" id="KW-0067">ATP-binding</keyword>
<dbReference type="PROSITE" id="PS00211">
    <property type="entry name" value="ABC_TRANSPORTER_1"/>
    <property type="match status" value="1"/>
</dbReference>
<evidence type="ECO:0000256" key="2">
    <source>
        <dbReference type="ARBA" id="ARBA00022448"/>
    </source>
</evidence>
<evidence type="ECO:0000256" key="8">
    <source>
        <dbReference type="ARBA" id="ARBA00023136"/>
    </source>
</evidence>
<dbReference type="GO" id="GO:0005524">
    <property type="term" value="F:ATP binding"/>
    <property type="evidence" value="ECO:0007669"/>
    <property type="project" value="UniProtKB-KW"/>
</dbReference>
<feature type="domain" description="ABC transmembrane type-1" evidence="11">
    <location>
        <begin position="23"/>
        <end position="302"/>
    </location>
</feature>
<feature type="transmembrane region" description="Helical" evidence="9">
    <location>
        <begin position="54"/>
        <end position="79"/>
    </location>
</feature>
<evidence type="ECO:0000313" key="12">
    <source>
        <dbReference type="EMBL" id="CAA9550251.1"/>
    </source>
</evidence>
<feature type="transmembrane region" description="Helical" evidence="9">
    <location>
        <begin position="241"/>
        <end position="264"/>
    </location>
</feature>
<dbReference type="Gene3D" id="3.40.50.300">
    <property type="entry name" value="P-loop containing nucleotide triphosphate hydrolases"/>
    <property type="match status" value="1"/>
</dbReference>
<feature type="transmembrane region" description="Helical" evidence="9">
    <location>
        <begin position="135"/>
        <end position="153"/>
    </location>
</feature>
<dbReference type="GO" id="GO:0016887">
    <property type="term" value="F:ATP hydrolysis activity"/>
    <property type="evidence" value="ECO:0007669"/>
    <property type="project" value="InterPro"/>
</dbReference>
<dbReference type="InterPro" id="IPR003593">
    <property type="entry name" value="AAA+_ATPase"/>
</dbReference>
<dbReference type="SMART" id="SM00382">
    <property type="entry name" value="AAA"/>
    <property type="match status" value="1"/>
</dbReference>